<name>A0A8H5HVV6_9AGAR</name>
<feature type="region of interest" description="Disordered" evidence="1">
    <location>
        <begin position="1"/>
        <end position="37"/>
    </location>
</feature>
<evidence type="ECO:0000256" key="1">
    <source>
        <dbReference type="SAM" id="MobiDB-lite"/>
    </source>
</evidence>
<feature type="compositionally biased region" description="Basic and acidic residues" evidence="1">
    <location>
        <begin position="147"/>
        <end position="157"/>
    </location>
</feature>
<gene>
    <name evidence="2" type="ORF">D9757_002732</name>
</gene>
<keyword evidence="3" id="KW-1185">Reference proteome</keyword>
<organism evidence="2 3">
    <name type="scientific">Collybiopsis confluens</name>
    <dbReference type="NCBI Taxonomy" id="2823264"/>
    <lineage>
        <taxon>Eukaryota</taxon>
        <taxon>Fungi</taxon>
        <taxon>Dikarya</taxon>
        <taxon>Basidiomycota</taxon>
        <taxon>Agaricomycotina</taxon>
        <taxon>Agaricomycetes</taxon>
        <taxon>Agaricomycetidae</taxon>
        <taxon>Agaricales</taxon>
        <taxon>Marasmiineae</taxon>
        <taxon>Omphalotaceae</taxon>
        <taxon>Collybiopsis</taxon>
    </lineage>
</organism>
<protein>
    <submittedName>
        <fullName evidence="2">Uncharacterized protein</fullName>
    </submittedName>
</protein>
<evidence type="ECO:0000313" key="3">
    <source>
        <dbReference type="Proteomes" id="UP000518752"/>
    </source>
</evidence>
<reference evidence="2 3" key="1">
    <citation type="journal article" date="2020" name="ISME J.">
        <title>Uncovering the hidden diversity of litter-decomposition mechanisms in mushroom-forming fungi.</title>
        <authorList>
            <person name="Floudas D."/>
            <person name="Bentzer J."/>
            <person name="Ahren D."/>
            <person name="Johansson T."/>
            <person name="Persson P."/>
            <person name="Tunlid A."/>
        </authorList>
    </citation>
    <scope>NUCLEOTIDE SEQUENCE [LARGE SCALE GENOMIC DNA]</scope>
    <source>
        <strain evidence="2 3">CBS 406.79</strain>
    </source>
</reference>
<proteinExistence type="predicted"/>
<sequence length="298" mass="33283">MRAPPLRRDKSYRKPVPQYIPSPPESPKATTPDFSKGQDTLVPLELVFLPLPGDLQEFVEHERSPQEKRMDPGQDNSLTSVLQETEVYNPRSLPRVSSFIRSASHTLFSEKSPDAPANPLINNKRRLPQVYRPPTPPIASAAKKRKFTDDSSVDTHEFLTVPPRVANPRHGETSAPLTRSTTAAGSSRSSFHPLSTQASFRTEKTFASDAPTFIVGSAMTNNTSRHTDGHQEEHWHDLPVLPMFIIKPSPRRRGSGLTGSTKLGSDHPLKARFEWFTVQRIGRSLQKVFCCCFHEVAA</sequence>
<dbReference type="OrthoDB" id="3230513at2759"/>
<comment type="caution">
    <text evidence="2">The sequence shown here is derived from an EMBL/GenBank/DDBJ whole genome shotgun (WGS) entry which is preliminary data.</text>
</comment>
<dbReference type="EMBL" id="JAACJN010000014">
    <property type="protein sequence ID" value="KAF5390569.1"/>
    <property type="molecule type" value="Genomic_DNA"/>
</dbReference>
<dbReference type="AlphaFoldDB" id="A0A8H5HVV6"/>
<feature type="region of interest" description="Disordered" evidence="1">
    <location>
        <begin position="127"/>
        <end position="195"/>
    </location>
</feature>
<feature type="compositionally biased region" description="Low complexity" evidence="1">
    <location>
        <begin position="178"/>
        <end position="190"/>
    </location>
</feature>
<dbReference type="Proteomes" id="UP000518752">
    <property type="component" value="Unassembled WGS sequence"/>
</dbReference>
<evidence type="ECO:0000313" key="2">
    <source>
        <dbReference type="EMBL" id="KAF5390569.1"/>
    </source>
</evidence>
<accession>A0A8H5HVV6</accession>